<dbReference type="EMBL" id="BMKX01000004">
    <property type="protein sequence ID" value="GGJ60330.1"/>
    <property type="molecule type" value="Genomic_DNA"/>
</dbReference>
<feature type="region of interest" description="Disordered" evidence="1">
    <location>
        <begin position="1"/>
        <end position="31"/>
    </location>
</feature>
<proteinExistence type="predicted"/>
<feature type="compositionally biased region" description="Polar residues" evidence="1">
    <location>
        <begin position="10"/>
        <end position="20"/>
    </location>
</feature>
<comment type="caution">
    <text evidence="2">The sequence shown here is derived from an EMBL/GenBank/DDBJ whole genome shotgun (WGS) entry which is preliminary data.</text>
</comment>
<sequence length="97" mass="10985">MGSHVLLPAQSVNQHQTNDSDIPAEHRLTQWDPQRVRTWGQRCGVQTLEVVDRIFAAVQDQEQGINPALAVLRLTQIFHQLSDGRRNPIPRIPGGRF</sequence>
<name>A0ABQ2DN03_9MICC</name>
<evidence type="ECO:0000313" key="2">
    <source>
        <dbReference type="EMBL" id="GGJ60330.1"/>
    </source>
</evidence>
<evidence type="ECO:0000313" key="3">
    <source>
        <dbReference type="Proteomes" id="UP000606115"/>
    </source>
</evidence>
<accession>A0ABQ2DN03</accession>
<reference evidence="3" key="1">
    <citation type="journal article" date="2019" name="Int. J. Syst. Evol. Microbiol.">
        <title>The Global Catalogue of Microorganisms (GCM) 10K type strain sequencing project: providing services to taxonomists for standard genome sequencing and annotation.</title>
        <authorList>
            <consortium name="The Broad Institute Genomics Platform"/>
            <consortium name="The Broad Institute Genome Sequencing Center for Infectious Disease"/>
            <person name="Wu L."/>
            <person name="Ma J."/>
        </authorList>
    </citation>
    <scope>NUCLEOTIDE SEQUENCE [LARGE SCALE GENOMIC DNA]</scope>
    <source>
        <strain evidence="3">CGMCC 1.3685</strain>
    </source>
</reference>
<dbReference type="Proteomes" id="UP000606115">
    <property type="component" value="Unassembled WGS sequence"/>
</dbReference>
<evidence type="ECO:0000256" key="1">
    <source>
        <dbReference type="SAM" id="MobiDB-lite"/>
    </source>
</evidence>
<organism evidence="2 3">
    <name type="scientific">Glutamicibacter ardleyensis</name>
    <dbReference type="NCBI Taxonomy" id="225894"/>
    <lineage>
        <taxon>Bacteria</taxon>
        <taxon>Bacillati</taxon>
        <taxon>Actinomycetota</taxon>
        <taxon>Actinomycetes</taxon>
        <taxon>Micrococcales</taxon>
        <taxon>Micrococcaceae</taxon>
        <taxon>Glutamicibacter</taxon>
    </lineage>
</organism>
<protein>
    <submittedName>
        <fullName evidence="2">Uncharacterized protein</fullName>
    </submittedName>
</protein>
<keyword evidence="3" id="KW-1185">Reference proteome</keyword>
<gene>
    <name evidence="2" type="ORF">GCM10007173_18920</name>
</gene>